<dbReference type="AlphaFoldDB" id="A0AAV6YP76"/>
<evidence type="ECO:0008006" key="4">
    <source>
        <dbReference type="Google" id="ProtNLM"/>
    </source>
</evidence>
<accession>A0AAV6YP76</accession>
<organism evidence="2 3">
    <name type="scientific">Engystomops pustulosus</name>
    <name type="common">Tungara frog</name>
    <name type="synonym">Physalaemus pustulosus</name>
    <dbReference type="NCBI Taxonomy" id="76066"/>
    <lineage>
        <taxon>Eukaryota</taxon>
        <taxon>Metazoa</taxon>
        <taxon>Chordata</taxon>
        <taxon>Craniata</taxon>
        <taxon>Vertebrata</taxon>
        <taxon>Euteleostomi</taxon>
        <taxon>Amphibia</taxon>
        <taxon>Batrachia</taxon>
        <taxon>Anura</taxon>
        <taxon>Neobatrachia</taxon>
        <taxon>Hyloidea</taxon>
        <taxon>Leptodactylidae</taxon>
        <taxon>Leiuperinae</taxon>
        <taxon>Engystomops</taxon>
    </lineage>
</organism>
<feature type="compositionally biased region" description="Basic and acidic residues" evidence="1">
    <location>
        <begin position="122"/>
        <end position="131"/>
    </location>
</feature>
<evidence type="ECO:0000256" key="1">
    <source>
        <dbReference type="SAM" id="MobiDB-lite"/>
    </source>
</evidence>
<feature type="region of interest" description="Disordered" evidence="1">
    <location>
        <begin position="1"/>
        <end position="157"/>
    </location>
</feature>
<feature type="non-terminal residue" evidence="2">
    <location>
        <position position="1"/>
    </location>
</feature>
<reference evidence="2" key="1">
    <citation type="thesis" date="2020" institute="ProQuest LLC" country="789 East Eisenhower Parkway, Ann Arbor, MI, USA">
        <title>Comparative Genomics and Chromosome Evolution.</title>
        <authorList>
            <person name="Mudd A.B."/>
        </authorList>
    </citation>
    <scope>NUCLEOTIDE SEQUENCE</scope>
    <source>
        <strain evidence="2">237g6f4</strain>
        <tissue evidence="2">Blood</tissue>
    </source>
</reference>
<comment type="caution">
    <text evidence="2">The sequence shown here is derived from an EMBL/GenBank/DDBJ whole genome shotgun (WGS) entry which is preliminary data.</text>
</comment>
<evidence type="ECO:0000313" key="2">
    <source>
        <dbReference type="EMBL" id="KAG8536565.1"/>
    </source>
</evidence>
<dbReference type="EMBL" id="WNYA01041292">
    <property type="protein sequence ID" value="KAG8536565.1"/>
    <property type="molecule type" value="Genomic_DNA"/>
</dbReference>
<sequence length="157" mass="17395">EPLWHIPSQPRVSVNKRPNRQELAGKSSPHRHSRGEAQYSSHSSSNTLSSTASSNQSDERWFDPQEQPDVDLEPLCKGTSNDSGIDTSLPNFALSKPARPAPRREKVQKPMACSTYPGMHESGSRDKRKDQMSSGKGYRPKMYPTGNGAAEAFNDVR</sequence>
<dbReference type="Proteomes" id="UP000824782">
    <property type="component" value="Unassembled WGS sequence"/>
</dbReference>
<proteinExistence type="predicted"/>
<name>A0AAV6YP76_ENGPU</name>
<keyword evidence="3" id="KW-1185">Reference proteome</keyword>
<protein>
    <recommendedName>
        <fullName evidence="4">Prolactin receptor</fullName>
    </recommendedName>
</protein>
<evidence type="ECO:0000313" key="3">
    <source>
        <dbReference type="Proteomes" id="UP000824782"/>
    </source>
</evidence>
<gene>
    <name evidence="2" type="ORF">GDO81_026093</name>
</gene>
<feature type="compositionally biased region" description="Low complexity" evidence="1">
    <location>
        <begin position="40"/>
        <end position="56"/>
    </location>
</feature>
<feature type="compositionally biased region" description="Polar residues" evidence="1">
    <location>
        <begin position="78"/>
        <end position="90"/>
    </location>
</feature>